<feature type="transmembrane region" description="Helical" evidence="2">
    <location>
        <begin position="95"/>
        <end position="122"/>
    </location>
</feature>
<protein>
    <recommendedName>
        <fullName evidence="5">DUF4233 domain-containing protein</fullName>
    </recommendedName>
</protein>
<dbReference type="InterPro" id="IPR025327">
    <property type="entry name" value="DUF4233"/>
</dbReference>
<dbReference type="eggNOG" id="ENOG5033P21">
    <property type="taxonomic scope" value="Bacteria"/>
</dbReference>
<reference evidence="3 4" key="1">
    <citation type="submission" date="2014-10" db="EMBL/GenBank/DDBJ databases">
        <title>Draft genome sequence of Actinoplanes utahensis NRRL 12052.</title>
        <authorList>
            <person name="Velasco-Bucheli B."/>
            <person name="del Cerro C."/>
            <person name="Hormigo D."/>
            <person name="Garcia J.L."/>
            <person name="Acebal C."/>
            <person name="Arroyo M."/>
            <person name="de la Mata I."/>
        </authorList>
    </citation>
    <scope>NUCLEOTIDE SEQUENCE [LARGE SCALE GENOMIC DNA]</scope>
    <source>
        <strain evidence="3 4">NRRL 12052</strain>
    </source>
</reference>
<gene>
    <name evidence="3" type="ORF">MB27_19610</name>
</gene>
<dbReference type="Pfam" id="PF14017">
    <property type="entry name" value="DUF4233"/>
    <property type="match status" value="1"/>
</dbReference>
<dbReference type="STRING" id="1869.MB27_19610"/>
<dbReference type="RefSeq" id="WP_043526312.1">
    <property type="nucleotide sequence ID" value="NZ_BAABKU010000023.1"/>
</dbReference>
<keyword evidence="2" id="KW-0472">Membrane</keyword>
<name>A0A0A6UP32_ACTUT</name>
<evidence type="ECO:0000256" key="2">
    <source>
        <dbReference type="SAM" id="Phobius"/>
    </source>
</evidence>
<keyword evidence="2" id="KW-0812">Transmembrane</keyword>
<proteinExistence type="predicted"/>
<feature type="region of interest" description="Disordered" evidence="1">
    <location>
        <begin position="1"/>
        <end position="25"/>
    </location>
</feature>
<dbReference type="Proteomes" id="UP000054537">
    <property type="component" value="Unassembled WGS sequence"/>
</dbReference>
<evidence type="ECO:0000313" key="4">
    <source>
        <dbReference type="Proteomes" id="UP000054537"/>
    </source>
</evidence>
<evidence type="ECO:0008006" key="5">
    <source>
        <dbReference type="Google" id="ProtNLM"/>
    </source>
</evidence>
<keyword evidence="4" id="KW-1185">Reference proteome</keyword>
<comment type="caution">
    <text evidence="3">The sequence shown here is derived from an EMBL/GenBank/DDBJ whole genome shotgun (WGS) entry which is preliminary data.</text>
</comment>
<keyword evidence="2" id="KW-1133">Transmembrane helix</keyword>
<sequence>MIGPEENATSSETTPAAAGPRPSGLRNPQAAVRGLGAGTLALEVIVLLLTIAPLSVIAGDRSGPAITAVLVLAGAAVVIAGCMKRNWAWGAGTAVQVLLIAGGFLHWTLAAVGVIFGLAWAYGLHVRRTILG</sequence>
<dbReference type="AlphaFoldDB" id="A0A0A6UP32"/>
<evidence type="ECO:0000313" key="3">
    <source>
        <dbReference type="EMBL" id="KHD76084.1"/>
    </source>
</evidence>
<dbReference type="EMBL" id="JRTT01000021">
    <property type="protein sequence ID" value="KHD76084.1"/>
    <property type="molecule type" value="Genomic_DNA"/>
</dbReference>
<organism evidence="3 4">
    <name type="scientific">Actinoplanes utahensis</name>
    <dbReference type="NCBI Taxonomy" id="1869"/>
    <lineage>
        <taxon>Bacteria</taxon>
        <taxon>Bacillati</taxon>
        <taxon>Actinomycetota</taxon>
        <taxon>Actinomycetes</taxon>
        <taxon>Micromonosporales</taxon>
        <taxon>Micromonosporaceae</taxon>
        <taxon>Actinoplanes</taxon>
    </lineage>
</organism>
<accession>A0A0A6UP32</accession>
<feature type="transmembrane region" description="Helical" evidence="2">
    <location>
        <begin position="35"/>
        <end position="58"/>
    </location>
</feature>
<evidence type="ECO:0000256" key="1">
    <source>
        <dbReference type="SAM" id="MobiDB-lite"/>
    </source>
</evidence>
<dbReference type="OrthoDB" id="3405765at2"/>
<feature type="transmembrane region" description="Helical" evidence="2">
    <location>
        <begin position="64"/>
        <end position="83"/>
    </location>
</feature>